<protein>
    <submittedName>
        <fullName evidence="2">Condensation domain-containing protein</fullName>
    </submittedName>
</protein>
<dbReference type="Pfam" id="PF00668">
    <property type="entry name" value="Condensation"/>
    <property type="match status" value="1"/>
</dbReference>
<dbReference type="GO" id="GO:0005829">
    <property type="term" value="C:cytosol"/>
    <property type="evidence" value="ECO:0007669"/>
    <property type="project" value="TreeGrafter"/>
</dbReference>
<dbReference type="RefSeq" id="WP_091606347.1">
    <property type="nucleotide sequence ID" value="NZ_FMCX01000002.1"/>
</dbReference>
<dbReference type="STRING" id="262898.GA0070564_102582"/>
<dbReference type="AlphaFoldDB" id="A0A1C4WYL6"/>
<dbReference type="SUPFAM" id="SSF52777">
    <property type="entry name" value="CoA-dependent acyltransferases"/>
    <property type="match status" value="2"/>
</dbReference>
<dbReference type="GO" id="GO:0043041">
    <property type="term" value="P:amino acid activation for nonribosomal peptide biosynthetic process"/>
    <property type="evidence" value="ECO:0007669"/>
    <property type="project" value="TreeGrafter"/>
</dbReference>
<dbReference type="OrthoDB" id="5194982at2"/>
<evidence type="ECO:0000313" key="2">
    <source>
        <dbReference type="EMBL" id="SCF00961.1"/>
    </source>
</evidence>
<dbReference type="Gene3D" id="3.30.559.10">
    <property type="entry name" value="Chloramphenicol acetyltransferase-like domain"/>
    <property type="match status" value="1"/>
</dbReference>
<dbReference type="PANTHER" id="PTHR45527:SF1">
    <property type="entry name" value="FATTY ACID SYNTHASE"/>
    <property type="match status" value="1"/>
</dbReference>
<gene>
    <name evidence="2" type="ORF">GA0070564_102582</name>
</gene>
<dbReference type="GO" id="GO:0008610">
    <property type="term" value="P:lipid biosynthetic process"/>
    <property type="evidence" value="ECO:0007669"/>
    <property type="project" value="UniProtKB-ARBA"/>
</dbReference>
<accession>A0A1C4WYL6</accession>
<feature type="domain" description="Condensation" evidence="1">
    <location>
        <begin position="21"/>
        <end position="348"/>
    </location>
</feature>
<dbReference type="GO" id="GO:0009239">
    <property type="term" value="P:enterobactin biosynthetic process"/>
    <property type="evidence" value="ECO:0007669"/>
    <property type="project" value="TreeGrafter"/>
</dbReference>
<dbReference type="InterPro" id="IPR001242">
    <property type="entry name" value="Condensation_dom"/>
</dbReference>
<organism evidence="2 3">
    <name type="scientific">Micromonospora mirobrigensis</name>
    <dbReference type="NCBI Taxonomy" id="262898"/>
    <lineage>
        <taxon>Bacteria</taxon>
        <taxon>Bacillati</taxon>
        <taxon>Actinomycetota</taxon>
        <taxon>Actinomycetes</taxon>
        <taxon>Micromonosporales</taxon>
        <taxon>Micromonosporaceae</taxon>
        <taxon>Micromonospora</taxon>
    </lineage>
</organism>
<dbReference type="EMBL" id="FMCX01000002">
    <property type="protein sequence ID" value="SCF00961.1"/>
    <property type="molecule type" value="Genomic_DNA"/>
</dbReference>
<reference evidence="3" key="1">
    <citation type="submission" date="2016-06" db="EMBL/GenBank/DDBJ databases">
        <authorList>
            <person name="Varghese N."/>
            <person name="Submissions Spin"/>
        </authorList>
    </citation>
    <scope>NUCLEOTIDE SEQUENCE [LARGE SCALE GENOMIC DNA]</scope>
    <source>
        <strain evidence="3">DSM 44830</strain>
    </source>
</reference>
<dbReference type="Proteomes" id="UP000199504">
    <property type="component" value="Unassembled WGS sequence"/>
</dbReference>
<dbReference type="InterPro" id="IPR023213">
    <property type="entry name" value="CAT-like_dom_sf"/>
</dbReference>
<dbReference type="PANTHER" id="PTHR45527">
    <property type="entry name" value="NONRIBOSOMAL PEPTIDE SYNTHETASE"/>
    <property type="match status" value="1"/>
</dbReference>
<name>A0A1C4WYL6_9ACTN</name>
<sequence length="470" mass="51300">MIAQTAEACVPVPFAGPGAGTAPLTWGQKAIMQDMRETGWTHNVSGANPMPAGITVEQVAAQLSDLMGRHPALRMRLGTDDRGRPCQVVSASGELPLDVVDVPDDADPADVATYAYQLGHFRLLTPYDLHRDWSVRMAVVRHRGALVHRVLTLDHLVVDGTATALLMADLGLVDLAARRTPDPRTVQLLDLGRREETPPLRRVSDRAVRHWEAHLRSIPPLTFGGPGEPGGRQGRRYWHGRFSSPAAYLAVQAIARRTRTDTSRVLLAVIAVAVGRATGVSPLTAKLIVGNRFRPGFAEAIAPLSQNGVLTVDTADTTVDEVVSRARRAAVAAGKYAYYDPAQLEELTARLDGERGHPARVTCRINDRRVVTRRAAEEGARDDRVTADLIRRRAAETFLVWDGALDHLHEQVFITVEDQPETVYLQVIFDFACFTEAQAERLLRGVEEVAVEAAFDPDTPTRVTPGSTGD</sequence>
<dbReference type="GO" id="GO:0047527">
    <property type="term" value="F:2,3-dihydroxybenzoate-serine ligase activity"/>
    <property type="evidence" value="ECO:0007669"/>
    <property type="project" value="TreeGrafter"/>
</dbReference>
<evidence type="ECO:0000313" key="3">
    <source>
        <dbReference type="Proteomes" id="UP000199504"/>
    </source>
</evidence>
<proteinExistence type="predicted"/>
<dbReference type="GO" id="GO:0009366">
    <property type="term" value="C:enterobactin synthetase complex"/>
    <property type="evidence" value="ECO:0007669"/>
    <property type="project" value="TreeGrafter"/>
</dbReference>
<keyword evidence="3" id="KW-1185">Reference proteome</keyword>
<dbReference type="GO" id="GO:0031177">
    <property type="term" value="F:phosphopantetheine binding"/>
    <property type="evidence" value="ECO:0007669"/>
    <property type="project" value="TreeGrafter"/>
</dbReference>
<dbReference type="Gene3D" id="3.30.559.30">
    <property type="entry name" value="Nonribosomal peptide synthetase, condensation domain"/>
    <property type="match status" value="1"/>
</dbReference>
<evidence type="ECO:0000259" key="1">
    <source>
        <dbReference type="Pfam" id="PF00668"/>
    </source>
</evidence>